<evidence type="ECO:0000313" key="2">
    <source>
        <dbReference type="EMBL" id="AYL94286.1"/>
    </source>
</evidence>
<keyword evidence="3" id="KW-1185">Reference proteome</keyword>
<dbReference type="GO" id="GO:0003677">
    <property type="term" value="F:DNA binding"/>
    <property type="evidence" value="ECO:0007669"/>
    <property type="project" value="InterPro"/>
</dbReference>
<dbReference type="OrthoDB" id="8690238at2"/>
<organism evidence="2 3">
    <name type="scientific">Mucilaginibacter celer</name>
    <dbReference type="NCBI Taxonomy" id="2305508"/>
    <lineage>
        <taxon>Bacteria</taxon>
        <taxon>Pseudomonadati</taxon>
        <taxon>Bacteroidota</taxon>
        <taxon>Sphingobacteriia</taxon>
        <taxon>Sphingobacteriales</taxon>
        <taxon>Sphingobacteriaceae</taxon>
        <taxon>Mucilaginibacter</taxon>
    </lineage>
</organism>
<dbReference type="InterPro" id="IPR001387">
    <property type="entry name" value="Cro/C1-type_HTH"/>
</dbReference>
<proteinExistence type="predicted"/>
<dbReference type="RefSeq" id="WP_119408005.1">
    <property type="nucleotide sequence ID" value="NZ_CP032869.1"/>
</dbReference>
<protein>
    <submittedName>
        <fullName evidence="2">Helix-turn-helix domain-containing protein</fullName>
    </submittedName>
</protein>
<name>A0A494VHQ3_9SPHI</name>
<dbReference type="SMART" id="SM00530">
    <property type="entry name" value="HTH_XRE"/>
    <property type="match status" value="1"/>
</dbReference>
<reference evidence="2 3" key="1">
    <citation type="submission" date="2018-10" db="EMBL/GenBank/DDBJ databases">
        <title>Genome sequencing of Mucilaginibacter sp. HYN0043.</title>
        <authorList>
            <person name="Kim M."/>
            <person name="Yi H."/>
        </authorList>
    </citation>
    <scope>NUCLEOTIDE SEQUENCE [LARGE SCALE GENOMIC DNA]</scope>
    <source>
        <strain evidence="2 3">HYN0043</strain>
    </source>
</reference>
<dbReference type="Proteomes" id="UP000270046">
    <property type="component" value="Chromosome"/>
</dbReference>
<accession>A0A494VHQ3</accession>
<dbReference type="CDD" id="cd00093">
    <property type="entry name" value="HTH_XRE"/>
    <property type="match status" value="1"/>
</dbReference>
<evidence type="ECO:0000259" key="1">
    <source>
        <dbReference type="PROSITE" id="PS50943"/>
    </source>
</evidence>
<dbReference type="SUPFAM" id="SSF47413">
    <property type="entry name" value="lambda repressor-like DNA-binding domains"/>
    <property type="match status" value="1"/>
</dbReference>
<dbReference type="EMBL" id="CP032869">
    <property type="protein sequence ID" value="AYL94286.1"/>
    <property type="molecule type" value="Genomic_DNA"/>
</dbReference>
<dbReference type="AlphaFoldDB" id="A0A494VHQ3"/>
<dbReference type="KEGG" id="muh:HYN43_002795"/>
<dbReference type="Pfam" id="PF01381">
    <property type="entry name" value="HTH_3"/>
    <property type="match status" value="1"/>
</dbReference>
<dbReference type="InterPro" id="IPR010982">
    <property type="entry name" value="Lambda_DNA-bd_dom_sf"/>
</dbReference>
<gene>
    <name evidence="2" type="ORF">HYN43_002795</name>
</gene>
<evidence type="ECO:0000313" key="3">
    <source>
        <dbReference type="Proteomes" id="UP000270046"/>
    </source>
</evidence>
<dbReference type="Gene3D" id="1.10.260.40">
    <property type="entry name" value="lambda repressor-like DNA-binding domains"/>
    <property type="match status" value="1"/>
</dbReference>
<feature type="domain" description="HTH cro/C1-type" evidence="1">
    <location>
        <begin position="27"/>
        <end position="72"/>
    </location>
</feature>
<sequence length="77" mass="8824">MDDKAKAREARIQFGRKLVLERAYRVMSLEQLAERTGISTSVLSAIEEGTTDFPIDYMLLIFDALDIDGKDFFTDFK</sequence>
<dbReference type="PROSITE" id="PS50943">
    <property type="entry name" value="HTH_CROC1"/>
    <property type="match status" value="1"/>
</dbReference>